<keyword evidence="2" id="KW-1185">Reference proteome</keyword>
<dbReference type="AlphaFoldDB" id="A0A151IU97"/>
<proteinExistence type="predicted"/>
<evidence type="ECO:0000313" key="1">
    <source>
        <dbReference type="EMBL" id="KYN11019.1"/>
    </source>
</evidence>
<protein>
    <submittedName>
        <fullName evidence="1">Uncharacterized protein</fullName>
    </submittedName>
</protein>
<reference evidence="1 2" key="1">
    <citation type="submission" date="2015-09" db="EMBL/GenBank/DDBJ databases">
        <title>Trachymyrmex cornetzi WGS genome.</title>
        <authorList>
            <person name="Nygaard S."/>
            <person name="Hu H."/>
            <person name="Boomsma J."/>
            <person name="Zhang G."/>
        </authorList>
    </citation>
    <scope>NUCLEOTIDE SEQUENCE [LARGE SCALE GENOMIC DNA]</scope>
    <source>
        <strain evidence="1">Tcor2-1</strain>
        <tissue evidence="1">Whole body</tissue>
    </source>
</reference>
<name>A0A151IU97_9HYME</name>
<evidence type="ECO:0000313" key="2">
    <source>
        <dbReference type="Proteomes" id="UP000078492"/>
    </source>
</evidence>
<dbReference type="Proteomes" id="UP000078492">
    <property type="component" value="Unassembled WGS sequence"/>
</dbReference>
<dbReference type="STRING" id="471704.A0A151IU97"/>
<accession>A0A151IU97</accession>
<sequence>MDEICSSSEQEHAEKIEQYQNFIDRGFCTVRRTAKFWSGNFTDMTIEQDLMRLIKVTGSIIDRGFNAAMSQQFISRIPVTYDICQSIEEFCGVKFVTSDQHVDARDSRISAMKIRDNADMKKFSDFFECHEPFPFHESIKSIVTGIIGGDTINCYKARELGQASLEKMIGTPFHKLTLKRRDRIIPLIAVHSKIKIQDNVIAVDPMLLFQRICVTKQSEEELKEHFKWELSPYPLLLFLDGALRKTVKSALFSLFAPEDS</sequence>
<organism evidence="1 2">
    <name type="scientific">Trachymyrmex cornetzi</name>
    <dbReference type="NCBI Taxonomy" id="471704"/>
    <lineage>
        <taxon>Eukaryota</taxon>
        <taxon>Metazoa</taxon>
        <taxon>Ecdysozoa</taxon>
        <taxon>Arthropoda</taxon>
        <taxon>Hexapoda</taxon>
        <taxon>Insecta</taxon>
        <taxon>Pterygota</taxon>
        <taxon>Neoptera</taxon>
        <taxon>Endopterygota</taxon>
        <taxon>Hymenoptera</taxon>
        <taxon>Apocrita</taxon>
        <taxon>Aculeata</taxon>
        <taxon>Formicoidea</taxon>
        <taxon>Formicidae</taxon>
        <taxon>Myrmicinae</taxon>
        <taxon>Trachymyrmex</taxon>
    </lineage>
</organism>
<gene>
    <name evidence="1" type="ORF">ALC57_16837</name>
</gene>
<dbReference type="EMBL" id="KQ980963">
    <property type="protein sequence ID" value="KYN11019.1"/>
    <property type="molecule type" value="Genomic_DNA"/>
</dbReference>